<name>A0A2T7PVZ9_POMCA</name>
<feature type="region of interest" description="Disordered" evidence="8">
    <location>
        <begin position="143"/>
        <end position="167"/>
    </location>
</feature>
<keyword evidence="4" id="KW-0238">DNA-binding</keyword>
<dbReference type="GO" id="GO:0001228">
    <property type="term" value="F:DNA-binding transcription activator activity, RNA polymerase II-specific"/>
    <property type="evidence" value="ECO:0007669"/>
    <property type="project" value="TreeGrafter"/>
</dbReference>
<evidence type="ECO:0000259" key="9">
    <source>
        <dbReference type="PROSITE" id="PS50217"/>
    </source>
</evidence>
<evidence type="ECO:0000256" key="3">
    <source>
        <dbReference type="ARBA" id="ARBA00023015"/>
    </source>
</evidence>
<accession>A0A2T7PVZ9</accession>
<dbReference type="Gene3D" id="1.20.5.170">
    <property type="match status" value="1"/>
</dbReference>
<organism evidence="10 11">
    <name type="scientific">Pomacea canaliculata</name>
    <name type="common">Golden apple snail</name>
    <dbReference type="NCBI Taxonomy" id="400727"/>
    <lineage>
        <taxon>Eukaryota</taxon>
        <taxon>Metazoa</taxon>
        <taxon>Spiralia</taxon>
        <taxon>Lophotrochozoa</taxon>
        <taxon>Mollusca</taxon>
        <taxon>Gastropoda</taxon>
        <taxon>Caenogastropoda</taxon>
        <taxon>Architaenioglossa</taxon>
        <taxon>Ampullarioidea</taxon>
        <taxon>Ampullariidae</taxon>
        <taxon>Pomacea</taxon>
    </lineage>
</organism>
<sequence length="351" mass="38843">MEVFGLEDFTLLANDWGQDQSFGFSHYDDLKVSEAQDGLQDFPVKVETATFSHVDTIDDLLHSSVDQFADVFSWAEWMEKGDLLQYLDMTEADSDQIPSERSSSAQDQASSTVTPPDQKETASKPVNCNFLEGLLKAQLTVQLPATPPSSPEPQVAPEWSSLSSESCIDDASAGTDCTVPLDNVEFIGSPLSAEDVESLLSSSAPSPSSSVDGSCLHTKNSTQLESTDLYKLITNVTKGQKSRGSPYSRTQADTKGTKSKGRRQTASVSPSPGELELELMTKKDRKKLQNKNAAIRYRMKKKEETETIRNEESELEEVNKELTEKVEQLTREIKYMKDLISDVRKARGLHI</sequence>
<feature type="region of interest" description="Disordered" evidence="8">
    <location>
        <begin position="198"/>
        <end position="217"/>
    </location>
</feature>
<protein>
    <recommendedName>
        <fullName evidence="9">BZIP domain-containing protein</fullName>
    </recommendedName>
</protein>
<dbReference type="CDD" id="cd14692">
    <property type="entry name" value="bZIP_ATF4"/>
    <property type="match status" value="1"/>
</dbReference>
<dbReference type="GO" id="GO:0000977">
    <property type="term" value="F:RNA polymerase II transcription regulatory region sequence-specific DNA binding"/>
    <property type="evidence" value="ECO:0007669"/>
    <property type="project" value="TreeGrafter"/>
</dbReference>
<dbReference type="SUPFAM" id="SSF57959">
    <property type="entry name" value="Leucine zipper domain"/>
    <property type="match status" value="1"/>
</dbReference>
<feature type="coiled-coil region" evidence="7">
    <location>
        <begin position="285"/>
        <end position="339"/>
    </location>
</feature>
<dbReference type="InterPro" id="IPR004827">
    <property type="entry name" value="bZIP"/>
</dbReference>
<evidence type="ECO:0000313" key="10">
    <source>
        <dbReference type="EMBL" id="PVD37605.1"/>
    </source>
</evidence>
<dbReference type="EMBL" id="PZQS01000001">
    <property type="protein sequence ID" value="PVD37605.1"/>
    <property type="molecule type" value="Genomic_DNA"/>
</dbReference>
<feature type="domain" description="BZIP" evidence="9">
    <location>
        <begin position="280"/>
        <end position="343"/>
    </location>
</feature>
<dbReference type="PANTHER" id="PTHR13044">
    <property type="entry name" value="ACTIVATING TRANSCRIPTION FACTOR ATF 4/5"/>
    <property type="match status" value="1"/>
</dbReference>
<dbReference type="AlphaFoldDB" id="A0A2T7PVZ9"/>
<keyword evidence="7" id="KW-0175">Coiled coil</keyword>
<dbReference type="Pfam" id="PF00170">
    <property type="entry name" value="bZIP_1"/>
    <property type="match status" value="1"/>
</dbReference>
<evidence type="ECO:0000313" key="11">
    <source>
        <dbReference type="Proteomes" id="UP000245119"/>
    </source>
</evidence>
<feature type="compositionally biased region" description="Polar residues" evidence="8">
    <location>
        <begin position="96"/>
        <end position="115"/>
    </location>
</feature>
<evidence type="ECO:0000256" key="7">
    <source>
        <dbReference type="SAM" id="Coils"/>
    </source>
</evidence>
<evidence type="ECO:0000256" key="4">
    <source>
        <dbReference type="ARBA" id="ARBA00023125"/>
    </source>
</evidence>
<dbReference type="GO" id="GO:0005634">
    <property type="term" value="C:nucleus"/>
    <property type="evidence" value="ECO:0007669"/>
    <property type="project" value="UniProtKB-SubCell"/>
</dbReference>
<feature type="compositionally biased region" description="Low complexity" evidence="8">
    <location>
        <begin position="198"/>
        <end position="210"/>
    </location>
</feature>
<comment type="similarity">
    <text evidence="2">Belongs to the bZIP family.</text>
</comment>
<evidence type="ECO:0000256" key="1">
    <source>
        <dbReference type="ARBA" id="ARBA00004123"/>
    </source>
</evidence>
<comment type="caution">
    <text evidence="10">The sequence shown here is derived from an EMBL/GenBank/DDBJ whole genome shotgun (WGS) entry which is preliminary data.</text>
</comment>
<keyword evidence="11" id="KW-1185">Reference proteome</keyword>
<gene>
    <name evidence="10" type="ORF">C0Q70_00201</name>
</gene>
<comment type="subcellular location">
    <subcellularLocation>
        <location evidence="1">Nucleus</location>
    </subcellularLocation>
</comment>
<keyword evidence="3" id="KW-0805">Transcription regulation</keyword>
<dbReference type="InterPro" id="IPR046347">
    <property type="entry name" value="bZIP_sf"/>
</dbReference>
<feature type="region of interest" description="Disordered" evidence="8">
    <location>
        <begin position="236"/>
        <end position="274"/>
    </location>
</feature>
<dbReference type="FunFam" id="1.20.5.170:FF:000021">
    <property type="entry name" value="Cyclic AMP-dependent transcription factor ATF-4"/>
    <property type="match status" value="1"/>
</dbReference>
<dbReference type="PANTHER" id="PTHR13044:SF14">
    <property type="entry name" value="CRYPTOCEPHAL, ISOFORM A"/>
    <property type="match status" value="1"/>
</dbReference>
<evidence type="ECO:0000256" key="2">
    <source>
        <dbReference type="ARBA" id="ARBA00007163"/>
    </source>
</evidence>
<dbReference type="STRING" id="400727.A0A2T7PVZ9"/>
<evidence type="ECO:0000256" key="8">
    <source>
        <dbReference type="SAM" id="MobiDB-lite"/>
    </source>
</evidence>
<evidence type="ECO:0000256" key="6">
    <source>
        <dbReference type="ARBA" id="ARBA00023242"/>
    </source>
</evidence>
<proteinExistence type="inferred from homology"/>
<feature type="compositionally biased region" description="Polar residues" evidence="8">
    <location>
        <begin position="236"/>
        <end position="254"/>
    </location>
</feature>
<evidence type="ECO:0000256" key="5">
    <source>
        <dbReference type="ARBA" id="ARBA00023163"/>
    </source>
</evidence>
<dbReference type="SMART" id="SM00338">
    <property type="entry name" value="BRLZ"/>
    <property type="match status" value="1"/>
</dbReference>
<keyword evidence="6" id="KW-0539">Nucleus</keyword>
<dbReference type="PROSITE" id="PS50217">
    <property type="entry name" value="BZIP"/>
    <property type="match status" value="1"/>
</dbReference>
<dbReference type="PROSITE" id="PS00036">
    <property type="entry name" value="BZIP_BASIC"/>
    <property type="match status" value="1"/>
</dbReference>
<feature type="region of interest" description="Disordered" evidence="8">
    <location>
        <begin position="94"/>
        <end position="124"/>
    </location>
</feature>
<dbReference type="Proteomes" id="UP000245119">
    <property type="component" value="Linkage Group LG1"/>
</dbReference>
<keyword evidence="5" id="KW-0804">Transcription</keyword>
<reference evidence="10 11" key="1">
    <citation type="submission" date="2018-04" db="EMBL/GenBank/DDBJ databases">
        <title>The genome of golden apple snail Pomacea canaliculata provides insight into stress tolerance and invasive adaptation.</title>
        <authorList>
            <person name="Liu C."/>
            <person name="Liu B."/>
            <person name="Ren Y."/>
            <person name="Zhang Y."/>
            <person name="Wang H."/>
            <person name="Li S."/>
            <person name="Jiang F."/>
            <person name="Yin L."/>
            <person name="Zhang G."/>
            <person name="Qian W."/>
            <person name="Fan W."/>
        </authorList>
    </citation>
    <scope>NUCLEOTIDE SEQUENCE [LARGE SCALE GENOMIC DNA]</scope>
    <source>
        <strain evidence="10">SZHN2017</strain>
        <tissue evidence="10">Muscle</tissue>
    </source>
</reference>
<dbReference type="OrthoDB" id="5847285at2759"/>